<dbReference type="EMBL" id="JBHTIW010000010">
    <property type="protein sequence ID" value="MFD0921094.1"/>
    <property type="molecule type" value="Genomic_DNA"/>
</dbReference>
<dbReference type="SUPFAM" id="SSF55486">
    <property type="entry name" value="Metalloproteases ('zincins'), catalytic domain"/>
    <property type="match status" value="1"/>
</dbReference>
<dbReference type="Proteomes" id="UP001597018">
    <property type="component" value="Unassembled WGS sequence"/>
</dbReference>
<sequence length="429" mass="45053">MRALRIAASVVVLLAAACSSPAPPGPPAVAVHPVDPSFVHGTDRGDTDRLAATVVTDVQAYWSAQFPAVFDKSWHDLDGGFFSVDTNGKGAPPPCSASPQDVEGNAYYCATVDTIAWDRAALLPVLREHYGDASVAVVLAHEMGHAVQQRSGVDIGGSEHPVRIEAMADCYSGSFVRWVTDGHAPHLHVDAAQLDGALRALIGFRDPVGTASTSSDAHGTAFDRVSAFQDGFQRGPRSCAAVTEEDLTARTPHESAEALEDILRADAPNAFFADYVTRRGGHWTPPAVRASDDPAASCTANAHPVAFCARPRTVVADRPGLDGVRHDLGDHAAATLLASRFALAALDELGRPTTAADAERRTACLTGAYTGWLGRDEARLSPGDLDEAVDVVLDSDDVSRDARGRSDLTGFDRITAFRTGAVGGPDACG</sequence>
<reference evidence="3" key="1">
    <citation type="journal article" date="2019" name="Int. J. Syst. Evol. Microbiol.">
        <title>The Global Catalogue of Microorganisms (GCM) 10K type strain sequencing project: providing services to taxonomists for standard genome sequencing and annotation.</title>
        <authorList>
            <consortium name="The Broad Institute Genomics Platform"/>
            <consortium name="The Broad Institute Genome Sequencing Center for Infectious Disease"/>
            <person name="Wu L."/>
            <person name="Ma J."/>
        </authorList>
    </citation>
    <scope>NUCLEOTIDE SEQUENCE [LARGE SCALE GENOMIC DNA]</scope>
    <source>
        <strain evidence="3">CCUG 56401</strain>
    </source>
</reference>
<name>A0ABW3FTJ3_9PSEU</name>
<protein>
    <submittedName>
        <fullName evidence="2">Peptidase</fullName>
    </submittedName>
</protein>
<comment type="caution">
    <text evidence="2">The sequence shown here is derived from an EMBL/GenBank/DDBJ whole genome shotgun (WGS) entry which is preliminary data.</text>
</comment>
<evidence type="ECO:0000256" key="1">
    <source>
        <dbReference type="SAM" id="SignalP"/>
    </source>
</evidence>
<proteinExistence type="predicted"/>
<dbReference type="RefSeq" id="WP_263249133.1">
    <property type="nucleotide sequence ID" value="NZ_BAABLT010000048.1"/>
</dbReference>
<feature type="chain" id="PRO_5045811295" evidence="1">
    <location>
        <begin position="25"/>
        <end position="429"/>
    </location>
</feature>
<keyword evidence="3" id="KW-1185">Reference proteome</keyword>
<dbReference type="PROSITE" id="PS51257">
    <property type="entry name" value="PROKAR_LIPOPROTEIN"/>
    <property type="match status" value="1"/>
</dbReference>
<accession>A0ABW3FTJ3</accession>
<keyword evidence="1" id="KW-0732">Signal</keyword>
<evidence type="ECO:0000313" key="3">
    <source>
        <dbReference type="Proteomes" id="UP001597018"/>
    </source>
</evidence>
<feature type="signal peptide" evidence="1">
    <location>
        <begin position="1"/>
        <end position="24"/>
    </location>
</feature>
<organism evidence="2 3">
    <name type="scientific">Saccharopolyspora rosea</name>
    <dbReference type="NCBI Taxonomy" id="524884"/>
    <lineage>
        <taxon>Bacteria</taxon>
        <taxon>Bacillati</taxon>
        <taxon>Actinomycetota</taxon>
        <taxon>Actinomycetes</taxon>
        <taxon>Pseudonocardiales</taxon>
        <taxon>Pseudonocardiaceae</taxon>
        <taxon>Saccharopolyspora</taxon>
    </lineage>
</organism>
<evidence type="ECO:0000313" key="2">
    <source>
        <dbReference type="EMBL" id="MFD0921094.1"/>
    </source>
</evidence>
<gene>
    <name evidence="2" type="ORF">ACFQ16_15215</name>
</gene>